<reference evidence="3" key="1">
    <citation type="submission" date="2022-03" db="EMBL/GenBank/DDBJ databases">
        <authorList>
            <person name="Tunstrom K."/>
        </authorList>
    </citation>
    <scope>NUCLEOTIDE SEQUENCE</scope>
</reference>
<evidence type="ECO:0000256" key="1">
    <source>
        <dbReference type="SAM" id="MobiDB-lite"/>
    </source>
</evidence>
<organism evidence="3 4">
    <name type="scientific">Euphydryas editha</name>
    <name type="common">Edith's checkerspot</name>
    <dbReference type="NCBI Taxonomy" id="104508"/>
    <lineage>
        <taxon>Eukaryota</taxon>
        <taxon>Metazoa</taxon>
        <taxon>Ecdysozoa</taxon>
        <taxon>Arthropoda</taxon>
        <taxon>Hexapoda</taxon>
        <taxon>Insecta</taxon>
        <taxon>Pterygota</taxon>
        <taxon>Neoptera</taxon>
        <taxon>Endopterygota</taxon>
        <taxon>Lepidoptera</taxon>
        <taxon>Glossata</taxon>
        <taxon>Ditrysia</taxon>
        <taxon>Papilionoidea</taxon>
        <taxon>Nymphalidae</taxon>
        <taxon>Nymphalinae</taxon>
        <taxon>Euphydryas</taxon>
    </lineage>
</organism>
<dbReference type="Proteomes" id="UP001153954">
    <property type="component" value="Unassembled WGS sequence"/>
</dbReference>
<keyword evidence="4" id="KW-1185">Reference proteome</keyword>
<dbReference type="EMBL" id="CAKOGL010000022">
    <property type="protein sequence ID" value="CAH2099644.1"/>
    <property type="molecule type" value="Genomic_DNA"/>
</dbReference>
<name>A0AAU9ULR8_EUPED</name>
<accession>A0AAU9ULR8</accession>
<evidence type="ECO:0000256" key="2">
    <source>
        <dbReference type="SAM" id="SignalP"/>
    </source>
</evidence>
<keyword evidence="2" id="KW-0732">Signal</keyword>
<evidence type="ECO:0000313" key="4">
    <source>
        <dbReference type="Proteomes" id="UP001153954"/>
    </source>
</evidence>
<proteinExistence type="predicted"/>
<feature type="region of interest" description="Disordered" evidence="1">
    <location>
        <begin position="59"/>
        <end position="80"/>
    </location>
</feature>
<comment type="caution">
    <text evidence="3">The sequence shown here is derived from an EMBL/GenBank/DDBJ whole genome shotgun (WGS) entry which is preliminary data.</text>
</comment>
<sequence length="455" mass="52768">MVLFVYSFLLIYYFSTSDAYRNHLYTIAKDDESRTSEYKCVVYESVTDQKLGARHTYNNEKAGRPSVQTPPNIHKDKSTEIPDPFEEFQRNIHKFLYGENIESDDQTEKSNVILKYTKSSDHLRNYVVGNYMRAELFNNKSAVHLPPVEFLHSGYCKLNITRDFMQTAVNAFAIFLYGTLGDIERLPADYVLRSTRTISMMRIAREKLVATWTVVRAGKPTNTISYETLEMYRPLFKYITGREMARLNLKDERILTYIGTHPDLNRHQMGVVANKYIELNKNWSEPKYLNLMNNLLCGVPMTFMRRIPENIYLQLSHQVFYHIQACDPLQRRFYYAMMTKTQALGKSYSWNARDVSRLGLLLAEVDGTDLSAINPEAIAGITAKVMMVMSPQNLEYLSDLQLKHMGQKPLNILVRKLKTYRDEIQSSKNGMKKIPSLLQYIVVLITIYLPKLLIG</sequence>
<feature type="chain" id="PRO_5043460041" evidence="2">
    <location>
        <begin position="20"/>
        <end position="455"/>
    </location>
</feature>
<feature type="signal peptide" evidence="2">
    <location>
        <begin position="1"/>
        <end position="19"/>
    </location>
</feature>
<protein>
    <submittedName>
        <fullName evidence="3">Uncharacterized protein</fullName>
    </submittedName>
</protein>
<gene>
    <name evidence="3" type="ORF">EEDITHA_LOCUS14594</name>
</gene>
<evidence type="ECO:0000313" key="3">
    <source>
        <dbReference type="EMBL" id="CAH2099644.1"/>
    </source>
</evidence>
<dbReference type="AlphaFoldDB" id="A0AAU9ULR8"/>